<accession>A0A8K0CDE2</accession>
<dbReference type="OrthoDB" id="9981685at2759"/>
<comment type="caution">
    <text evidence="1">The sequence shown here is derived from an EMBL/GenBank/DDBJ whole genome shotgun (WGS) entry which is preliminary data.</text>
</comment>
<reference evidence="1" key="1">
    <citation type="submission" date="2019-08" db="EMBL/GenBank/DDBJ databases">
        <title>The genome of the North American firefly Photinus pyralis.</title>
        <authorList>
            <consortium name="Photinus pyralis genome working group"/>
            <person name="Fallon T.R."/>
            <person name="Sander Lower S.E."/>
            <person name="Weng J.-K."/>
        </authorList>
    </citation>
    <scope>NUCLEOTIDE SEQUENCE</scope>
    <source>
        <strain evidence="1">TRF0915ILg1</strain>
        <tissue evidence="1">Whole body</tissue>
    </source>
</reference>
<sequence>MKNWGSKENRIVVVGTERGKIFSTLQLLGISRSFVYRAVKLSGDTGGIEDSPRSIRTPKTIKSEAMACSTRHPKVKSLKRALNRAVATFSAGAAIDVWPNQLKACISFNSNHFE</sequence>
<name>A0A8K0CDE2_IGNLU</name>
<dbReference type="EMBL" id="VTPC01089976">
    <property type="protein sequence ID" value="KAF2885218.1"/>
    <property type="molecule type" value="Genomic_DNA"/>
</dbReference>
<evidence type="ECO:0000313" key="2">
    <source>
        <dbReference type="Proteomes" id="UP000801492"/>
    </source>
</evidence>
<dbReference type="Proteomes" id="UP000801492">
    <property type="component" value="Unassembled WGS sequence"/>
</dbReference>
<proteinExistence type="predicted"/>
<evidence type="ECO:0000313" key="1">
    <source>
        <dbReference type="EMBL" id="KAF2885218.1"/>
    </source>
</evidence>
<dbReference type="AlphaFoldDB" id="A0A8K0CDE2"/>
<protein>
    <submittedName>
        <fullName evidence="1">Uncharacterized protein</fullName>
    </submittedName>
</protein>
<keyword evidence="2" id="KW-1185">Reference proteome</keyword>
<organism evidence="1 2">
    <name type="scientific">Ignelater luminosus</name>
    <name type="common">Cucubano</name>
    <name type="synonym">Pyrophorus luminosus</name>
    <dbReference type="NCBI Taxonomy" id="2038154"/>
    <lineage>
        <taxon>Eukaryota</taxon>
        <taxon>Metazoa</taxon>
        <taxon>Ecdysozoa</taxon>
        <taxon>Arthropoda</taxon>
        <taxon>Hexapoda</taxon>
        <taxon>Insecta</taxon>
        <taxon>Pterygota</taxon>
        <taxon>Neoptera</taxon>
        <taxon>Endopterygota</taxon>
        <taxon>Coleoptera</taxon>
        <taxon>Polyphaga</taxon>
        <taxon>Elateriformia</taxon>
        <taxon>Elateroidea</taxon>
        <taxon>Elateridae</taxon>
        <taxon>Agrypninae</taxon>
        <taxon>Pyrophorini</taxon>
        <taxon>Ignelater</taxon>
    </lineage>
</organism>
<gene>
    <name evidence="1" type="ORF">ILUMI_20937</name>
</gene>